<dbReference type="Proteomes" id="UP000019484">
    <property type="component" value="Unassembled WGS sequence"/>
</dbReference>
<feature type="binding site" description="axial binding residue" evidence="5">
    <location>
        <position position="449"/>
    </location>
    <ligand>
        <name>heme</name>
        <dbReference type="ChEBI" id="CHEBI:30413"/>
    </ligand>
    <ligandPart>
        <name>Fe</name>
        <dbReference type="ChEBI" id="CHEBI:18248"/>
    </ligandPart>
</feature>
<organism evidence="8 9">
    <name type="scientific">Capronia coronata CBS 617.96</name>
    <dbReference type="NCBI Taxonomy" id="1182541"/>
    <lineage>
        <taxon>Eukaryota</taxon>
        <taxon>Fungi</taxon>
        <taxon>Dikarya</taxon>
        <taxon>Ascomycota</taxon>
        <taxon>Pezizomycotina</taxon>
        <taxon>Eurotiomycetes</taxon>
        <taxon>Chaetothyriomycetidae</taxon>
        <taxon>Chaetothyriales</taxon>
        <taxon>Herpotrichiellaceae</taxon>
        <taxon>Capronia</taxon>
    </lineage>
</organism>
<comment type="similarity">
    <text evidence="1 6">Belongs to the cytochrome P450 family.</text>
</comment>
<dbReference type="PANTHER" id="PTHR46300:SF5">
    <property type="entry name" value="CYTOCHROME P450"/>
    <property type="match status" value="1"/>
</dbReference>
<keyword evidence="9" id="KW-1185">Reference proteome</keyword>
<dbReference type="PRINTS" id="PR00463">
    <property type="entry name" value="EP450I"/>
</dbReference>
<name>W9YLM9_9EURO</name>
<dbReference type="GO" id="GO:0020037">
    <property type="term" value="F:heme binding"/>
    <property type="evidence" value="ECO:0007669"/>
    <property type="project" value="InterPro"/>
</dbReference>
<evidence type="ECO:0000313" key="8">
    <source>
        <dbReference type="EMBL" id="EXJ93802.1"/>
    </source>
</evidence>
<keyword evidence="6" id="KW-0503">Monooxygenase</keyword>
<dbReference type="GO" id="GO:0004497">
    <property type="term" value="F:monooxygenase activity"/>
    <property type="evidence" value="ECO:0007669"/>
    <property type="project" value="UniProtKB-KW"/>
</dbReference>
<evidence type="ECO:0000256" key="6">
    <source>
        <dbReference type="RuleBase" id="RU000461"/>
    </source>
</evidence>
<evidence type="ECO:0000256" key="4">
    <source>
        <dbReference type="ARBA" id="ARBA00023004"/>
    </source>
</evidence>
<keyword evidence="7" id="KW-1133">Transmembrane helix</keyword>
<keyword evidence="7" id="KW-0472">Membrane</keyword>
<evidence type="ECO:0000256" key="2">
    <source>
        <dbReference type="ARBA" id="ARBA00022723"/>
    </source>
</evidence>
<dbReference type="AlphaFoldDB" id="W9YLM9"/>
<dbReference type="SUPFAM" id="SSF48264">
    <property type="entry name" value="Cytochrome P450"/>
    <property type="match status" value="1"/>
</dbReference>
<evidence type="ECO:0000256" key="7">
    <source>
        <dbReference type="SAM" id="Phobius"/>
    </source>
</evidence>
<keyword evidence="7" id="KW-0812">Transmembrane</keyword>
<comment type="caution">
    <text evidence="8">The sequence shown here is derived from an EMBL/GenBank/DDBJ whole genome shotgun (WGS) entry which is preliminary data.</text>
</comment>
<dbReference type="EMBL" id="AMWN01000002">
    <property type="protein sequence ID" value="EXJ93802.1"/>
    <property type="molecule type" value="Genomic_DNA"/>
</dbReference>
<dbReference type="GO" id="GO:0005506">
    <property type="term" value="F:iron ion binding"/>
    <property type="evidence" value="ECO:0007669"/>
    <property type="project" value="InterPro"/>
</dbReference>
<proteinExistence type="inferred from homology"/>
<dbReference type="STRING" id="1182541.W9YLM9"/>
<feature type="transmembrane region" description="Helical" evidence="7">
    <location>
        <begin position="109"/>
        <end position="127"/>
    </location>
</feature>
<dbReference type="OrthoDB" id="2789670at2759"/>
<keyword evidence="5 6" id="KW-0349">Heme</keyword>
<reference evidence="8 9" key="1">
    <citation type="submission" date="2013-03" db="EMBL/GenBank/DDBJ databases">
        <title>The Genome Sequence of Capronia coronata CBS 617.96.</title>
        <authorList>
            <consortium name="The Broad Institute Genomics Platform"/>
            <person name="Cuomo C."/>
            <person name="de Hoog S."/>
            <person name="Gorbushina A."/>
            <person name="Walker B."/>
            <person name="Young S.K."/>
            <person name="Zeng Q."/>
            <person name="Gargeya S."/>
            <person name="Fitzgerald M."/>
            <person name="Haas B."/>
            <person name="Abouelleil A."/>
            <person name="Allen A.W."/>
            <person name="Alvarado L."/>
            <person name="Arachchi H.M."/>
            <person name="Berlin A.M."/>
            <person name="Chapman S.B."/>
            <person name="Gainer-Dewar J."/>
            <person name="Goldberg J."/>
            <person name="Griggs A."/>
            <person name="Gujja S."/>
            <person name="Hansen M."/>
            <person name="Howarth C."/>
            <person name="Imamovic A."/>
            <person name="Ireland A."/>
            <person name="Larimer J."/>
            <person name="McCowan C."/>
            <person name="Murphy C."/>
            <person name="Pearson M."/>
            <person name="Poon T.W."/>
            <person name="Priest M."/>
            <person name="Roberts A."/>
            <person name="Saif S."/>
            <person name="Shea T."/>
            <person name="Sisk P."/>
            <person name="Sykes S."/>
            <person name="Wortman J."/>
            <person name="Nusbaum C."/>
            <person name="Birren B."/>
        </authorList>
    </citation>
    <scope>NUCLEOTIDE SEQUENCE [LARGE SCALE GENOMIC DNA]</scope>
    <source>
        <strain evidence="8 9">CBS 617.96</strain>
    </source>
</reference>
<evidence type="ECO:0000256" key="5">
    <source>
        <dbReference type="PIRSR" id="PIRSR602401-1"/>
    </source>
</evidence>
<keyword evidence="3 6" id="KW-0560">Oxidoreductase</keyword>
<accession>W9YLM9</accession>
<comment type="cofactor">
    <cofactor evidence="5">
        <name>heme</name>
        <dbReference type="ChEBI" id="CHEBI:30413"/>
    </cofactor>
</comment>
<dbReference type="InterPro" id="IPR036396">
    <property type="entry name" value="Cyt_P450_sf"/>
</dbReference>
<keyword evidence="4 5" id="KW-0408">Iron</keyword>
<dbReference type="Gene3D" id="1.10.630.10">
    <property type="entry name" value="Cytochrome P450"/>
    <property type="match status" value="1"/>
</dbReference>
<dbReference type="InterPro" id="IPR017972">
    <property type="entry name" value="Cyt_P450_CS"/>
</dbReference>
<dbReference type="GO" id="GO:0016705">
    <property type="term" value="F:oxidoreductase activity, acting on paired donors, with incorporation or reduction of molecular oxygen"/>
    <property type="evidence" value="ECO:0007669"/>
    <property type="project" value="InterPro"/>
</dbReference>
<dbReference type="eggNOG" id="KOG0156">
    <property type="taxonomic scope" value="Eukaryota"/>
</dbReference>
<sequence>MIPISLALRLLLGGSLLFGLVAFLSTRFGKRTPKSCLPPGPPAEPIIGHLRIIPEDHPEYQYTEWGKQYNSDVLHLNVLGRSIIILNSVEAAHDLLDKKGQNYADRPRFVLFEVMGWGITLTFLRWGRKFKLHRKLMQSSFTPSACKLYRPIQEEEARKAAAEILASPGDWEYLLRKFSTAVVLRIGFGLGISRTDDQYVKMAIDAEEATGNGGVPAATFVDFFPALRFVPGWLLRLGPLEHARQSKAYIQKLHDAPWDSTEPEIRSGKAIIPSFMRTHLERYIRNEETGQPNEATIADLKGAAGAISIAGGNTTWSTIVVCIMNMLLHPEVQKKAHAEIDTVVGHDRLPCFEDREKLPYLENVIQETTRWCPLSPVGVPHATLEDDTYRGMFIPKGSVVYANAYAMTHDERNYSNPDVFDPDRYILKDQGGKGEPYPEGPFGFGRRICPGQYLATAGVYIMITTLLATMEMRNPVGPDGTEILPRIKFTTGLSNKPEHFDCIMTPRSEKAKQLLLQYS</sequence>
<dbReference type="PRINTS" id="PR00385">
    <property type="entry name" value="P450"/>
</dbReference>
<evidence type="ECO:0000313" key="9">
    <source>
        <dbReference type="Proteomes" id="UP000019484"/>
    </source>
</evidence>
<dbReference type="PROSITE" id="PS00086">
    <property type="entry name" value="CYTOCHROME_P450"/>
    <property type="match status" value="1"/>
</dbReference>
<gene>
    <name evidence="8" type="ORF">A1O1_02195</name>
</gene>
<evidence type="ECO:0000256" key="3">
    <source>
        <dbReference type="ARBA" id="ARBA00023002"/>
    </source>
</evidence>
<dbReference type="Pfam" id="PF00067">
    <property type="entry name" value="p450"/>
    <property type="match status" value="1"/>
</dbReference>
<dbReference type="InterPro" id="IPR050364">
    <property type="entry name" value="Cytochrome_P450_fung"/>
</dbReference>
<dbReference type="CDD" id="cd11065">
    <property type="entry name" value="CYP64-like"/>
    <property type="match status" value="1"/>
</dbReference>
<dbReference type="InterPro" id="IPR001128">
    <property type="entry name" value="Cyt_P450"/>
</dbReference>
<evidence type="ECO:0000256" key="1">
    <source>
        <dbReference type="ARBA" id="ARBA00010617"/>
    </source>
</evidence>
<keyword evidence="2 5" id="KW-0479">Metal-binding</keyword>
<dbReference type="HOGENOM" id="CLU_001570_2_3_1"/>
<dbReference type="PANTHER" id="PTHR46300">
    <property type="entry name" value="P450, PUTATIVE (EUROFUNG)-RELATED-RELATED"/>
    <property type="match status" value="1"/>
</dbReference>
<evidence type="ECO:0008006" key="10">
    <source>
        <dbReference type="Google" id="ProtNLM"/>
    </source>
</evidence>
<protein>
    <recommendedName>
        <fullName evidence="10">Cytochrome P450 oxidoreductase</fullName>
    </recommendedName>
</protein>
<feature type="transmembrane region" description="Helical" evidence="7">
    <location>
        <begin position="6"/>
        <end position="24"/>
    </location>
</feature>
<dbReference type="GeneID" id="19157095"/>
<dbReference type="RefSeq" id="XP_007721296.1">
    <property type="nucleotide sequence ID" value="XM_007723106.1"/>
</dbReference>
<dbReference type="InterPro" id="IPR002401">
    <property type="entry name" value="Cyt_P450_E_grp-I"/>
</dbReference>